<dbReference type="NCBIfam" id="TIGR00229">
    <property type="entry name" value="sensory_box"/>
    <property type="match status" value="3"/>
</dbReference>
<dbReference type="InterPro" id="IPR003594">
    <property type="entry name" value="HATPase_dom"/>
</dbReference>
<dbReference type="SUPFAM" id="SSF55785">
    <property type="entry name" value="PYP-like sensor domain (PAS domain)"/>
    <property type="match status" value="3"/>
</dbReference>
<name>A0AAU8CC28_9EURY</name>
<dbReference type="InterPro" id="IPR005467">
    <property type="entry name" value="His_kinase_dom"/>
</dbReference>
<dbReference type="Pfam" id="PF08447">
    <property type="entry name" value="PAS_3"/>
    <property type="match status" value="1"/>
</dbReference>
<keyword evidence="4" id="KW-0808">Transferase</keyword>
<dbReference type="PANTHER" id="PTHR43304">
    <property type="entry name" value="PHYTOCHROME-LIKE PROTEIN CPH1"/>
    <property type="match status" value="1"/>
</dbReference>
<evidence type="ECO:0000259" key="8">
    <source>
        <dbReference type="PROSITE" id="PS50110"/>
    </source>
</evidence>
<dbReference type="SMART" id="SM00086">
    <property type="entry name" value="PAC"/>
    <property type="match status" value="3"/>
</dbReference>
<dbReference type="InterPro" id="IPR004358">
    <property type="entry name" value="Sig_transdc_His_kin-like_C"/>
</dbReference>
<feature type="domain" description="Response regulatory" evidence="8">
    <location>
        <begin position="13"/>
        <end position="129"/>
    </location>
</feature>
<keyword evidence="3 6" id="KW-0597">Phosphoprotein</keyword>
<dbReference type="GeneID" id="91109536"/>
<comment type="catalytic activity">
    <reaction evidence="1">
        <text>ATP + protein L-histidine = ADP + protein N-phospho-L-histidine.</text>
        <dbReference type="EC" id="2.7.13.3"/>
    </reaction>
</comment>
<feature type="domain" description="PAS" evidence="9">
    <location>
        <begin position="275"/>
        <end position="345"/>
    </location>
</feature>
<dbReference type="CDD" id="cd00082">
    <property type="entry name" value="HisKA"/>
    <property type="match status" value="1"/>
</dbReference>
<dbReference type="SMART" id="SM00387">
    <property type="entry name" value="HATPase_c"/>
    <property type="match status" value="1"/>
</dbReference>
<dbReference type="Pfam" id="PF00072">
    <property type="entry name" value="Response_reg"/>
    <property type="match status" value="1"/>
</dbReference>
<feature type="domain" description="PAC" evidence="10">
    <location>
        <begin position="347"/>
        <end position="397"/>
    </location>
</feature>
<dbReference type="PROSITE" id="PS50113">
    <property type="entry name" value="PAC"/>
    <property type="match status" value="2"/>
</dbReference>
<dbReference type="Pfam" id="PF00512">
    <property type="entry name" value="HisKA"/>
    <property type="match status" value="1"/>
</dbReference>
<dbReference type="Pfam" id="PF02518">
    <property type="entry name" value="HATPase_c"/>
    <property type="match status" value="1"/>
</dbReference>
<dbReference type="PROSITE" id="PS50109">
    <property type="entry name" value="HIS_KIN"/>
    <property type="match status" value="1"/>
</dbReference>
<dbReference type="InterPro" id="IPR011006">
    <property type="entry name" value="CheY-like_superfamily"/>
</dbReference>
<dbReference type="Gene3D" id="3.30.565.10">
    <property type="entry name" value="Histidine kinase-like ATPase, C-terminal domain"/>
    <property type="match status" value="1"/>
</dbReference>
<dbReference type="InterPro" id="IPR035965">
    <property type="entry name" value="PAS-like_dom_sf"/>
</dbReference>
<dbReference type="SMART" id="SM00448">
    <property type="entry name" value="REC"/>
    <property type="match status" value="1"/>
</dbReference>
<feature type="modified residue" description="4-aspartylphosphate" evidence="6">
    <location>
        <position position="64"/>
    </location>
</feature>
<dbReference type="InterPro" id="IPR003661">
    <property type="entry name" value="HisK_dim/P_dom"/>
</dbReference>
<proteinExistence type="predicted"/>
<evidence type="ECO:0000259" key="10">
    <source>
        <dbReference type="PROSITE" id="PS50113"/>
    </source>
</evidence>
<dbReference type="EC" id="2.7.13.3" evidence="2"/>
<dbReference type="InterPro" id="IPR052162">
    <property type="entry name" value="Sensor_kinase/Photoreceptor"/>
</dbReference>
<evidence type="ECO:0000256" key="3">
    <source>
        <dbReference type="ARBA" id="ARBA00022553"/>
    </source>
</evidence>
<dbReference type="Gene3D" id="3.40.50.2300">
    <property type="match status" value="1"/>
</dbReference>
<feature type="domain" description="Histidine kinase" evidence="7">
    <location>
        <begin position="539"/>
        <end position="734"/>
    </location>
</feature>
<evidence type="ECO:0000313" key="11">
    <source>
        <dbReference type="EMBL" id="XCF15628.1"/>
    </source>
</evidence>
<evidence type="ECO:0000256" key="1">
    <source>
        <dbReference type="ARBA" id="ARBA00000085"/>
    </source>
</evidence>
<evidence type="ECO:0000259" key="9">
    <source>
        <dbReference type="PROSITE" id="PS50112"/>
    </source>
</evidence>
<dbReference type="Pfam" id="PF08448">
    <property type="entry name" value="PAS_4"/>
    <property type="match status" value="1"/>
</dbReference>
<dbReference type="SUPFAM" id="SSF52172">
    <property type="entry name" value="CheY-like"/>
    <property type="match status" value="1"/>
</dbReference>
<dbReference type="InterPro" id="IPR013655">
    <property type="entry name" value="PAS_fold_3"/>
</dbReference>
<dbReference type="InterPro" id="IPR000700">
    <property type="entry name" value="PAS-assoc_C"/>
</dbReference>
<protein>
    <recommendedName>
        <fullName evidence="2">histidine kinase</fullName>
        <ecNumber evidence="2">2.7.13.3</ecNumber>
    </recommendedName>
</protein>
<accession>A0AAU8CC28</accession>
<dbReference type="CDD" id="cd00156">
    <property type="entry name" value="REC"/>
    <property type="match status" value="1"/>
</dbReference>
<evidence type="ECO:0000256" key="6">
    <source>
        <dbReference type="PROSITE-ProRule" id="PRU00169"/>
    </source>
</evidence>
<evidence type="ECO:0000256" key="5">
    <source>
        <dbReference type="ARBA" id="ARBA00022777"/>
    </source>
</evidence>
<dbReference type="Gene3D" id="3.30.450.20">
    <property type="entry name" value="PAS domain"/>
    <property type="match status" value="3"/>
</dbReference>
<dbReference type="InterPro" id="IPR036890">
    <property type="entry name" value="HATPase_C_sf"/>
</dbReference>
<dbReference type="SUPFAM" id="SSF47384">
    <property type="entry name" value="Homodimeric domain of signal transducing histidine kinase"/>
    <property type="match status" value="1"/>
</dbReference>
<dbReference type="PRINTS" id="PR00344">
    <property type="entry name" value="BCTRLSENSOR"/>
</dbReference>
<dbReference type="PROSITE" id="PS50110">
    <property type="entry name" value="RESPONSE_REGULATORY"/>
    <property type="match status" value="1"/>
</dbReference>
<organism evidence="11">
    <name type="scientific">Halobacterium sp. NMX12-1</name>
    <dbReference type="NCBI Taxonomy" id="3166650"/>
    <lineage>
        <taxon>Archaea</taxon>
        <taxon>Methanobacteriati</taxon>
        <taxon>Methanobacteriota</taxon>
        <taxon>Stenosarchaea group</taxon>
        <taxon>Halobacteria</taxon>
        <taxon>Halobacteriales</taxon>
        <taxon>Halobacteriaceae</taxon>
        <taxon>Halobacterium</taxon>
    </lineage>
</organism>
<dbReference type="PROSITE" id="PS50112">
    <property type="entry name" value="PAS"/>
    <property type="match status" value="2"/>
</dbReference>
<dbReference type="KEGG" id="hanx:ABSL23_10270"/>
<dbReference type="SMART" id="SM00388">
    <property type="entry name" value="HisKA"/>
    <property type="match status" value="1"/>
</dbReference>
<dbReference type="EMBL" id="CP159204">
    <property type="protein sequence ID" value="XCF15628.1"/>
    <property type="molecule type" value="Genomic_DNA"/>
</dbReference>
<dbReference type="AlphaFoldDB" id="A0AAU8CC28"/>
<sequence>MAAGTTATGGSIRVLHVDDDDAFGDLASTYLERVNARLDVTTVTSTTDALDRLAARDYDCVVSDYDMPEQNGIEFLEAVREDNPDLPFVLFTGKGSEEVASDAISAGVTDYLQKETGTEQYAVLANRVENAVEKRRSERALAERNRRLETLVSNLPGMVYRCRNEPDWPMEYVGGECEQLTGYAAATLEAGDVVWGEEIIHPDDREATWDAVQDALDAGEHFEVTYRIRTRCGNRKHVWERGRGIYDADGDLRGIEGFITDITQQRERQHRLERNTERLEALFENSPDMVNIHDADGVIVDANERICEELGYAHDELVGKTVWDVDATTDRDSVLQMESAMERGDVRRFEAEFERADGSTFPVEVHLAKLAVAGEHQFLAISRDVSEREAREAELRRLKRQYETVFENAQDGLFLLEVVENGDDVEFVYRQLNRAHEEMSGLSADDIVGKTEHEAFHSALGEQTTSYHRECYERREPVQFEEVFEFPAGDIVVSGTVSPVVVDGEVTHLVGVTRDVTEFKERERALRRERDRLEEFADILSHDLRNPLNVAEGNLELVRERRDSDRLQTVADAHDRMRTLIDDVLALARHGRTATDLDDVRLDAAAERAWATVETETATLVADSELTVRADEGRLAQLLENLFRNSVEHAAENPPEDCVTVRVGDLADGSGFYVEDDGRGIPDGDRERVFEYAYSTTDDGTGLGLSIVAELVDAHGWSVEVTDGEAGGTRFEITGVEIAE</sequence>
<dbReference type="Gene3D" id="1.10.287.130">
    <property type="match status" value="1"/>
</dbReference>
<dbReference type="RefSeq" id="WP_353633661.1">
    <property type="nucleotide sequence ID" value="NZ_CP159204.1"/>
</dbReference>
<keyword evidence="5" id="KW-0418">Kinase</keyword>
<dbReference type="GO" id="GO:0000155">
    <property type="term" value="F:phosphorelay sensor kinase activity"/>
    <property type="evidence" value="ECO:0007669"/>
    <property type="project" value="InterPro"/>
</dbReference>
<dbReference type="InterPro" id="IPR013656">
    <property type="entry name" value="PAS_4"/>
</dbReference>
<evidence type="ECO:0000259" key="7">
    <source>
        <dbReference type="PROSITE" id="PS50109"/>
    </source>
</evidence>
<dbReference type="InterPro" id="IPR036097">
    <property type="entry name" value="HisK_dim/P_sf"/>
</dbReference>
<dbReference type="PANTHER" id="PTHR43304:SF1">
    <property type="entry name" value="PAC DOMAIN-CONTAINING PROTEIN"/>
    <property type="match status" value="1"/>
</dbReference>
<dbReference type="CDD" id="cd00075">
    <property type="entry name" value="HATPase"/>
    <property type="match status" value="1"/>
</dbReference>
<dbReference type="SMART" id="SM00091">
    <property type="entry name" value="PAS"/>
    <property type="match status" value="3"/>
</dbReference>
<evidence type="ECO:0000256" key="4">
    <source>
        <dbReference type="ARBA" id="ARBA00022679"/>
    </source>
</evidence>
<dbReference type="InterPro" id="IPR000014">
    <property type="entry name" value="PAS"/>
</dbReference>
<dbReference type="InterPro" id="IPR001789">
    <property type="entry name" value="Sig_transdc_resp-reg_receiver"/>
</dbReference>
<dbReference type="InterPro" id="IPR001610">
    <property type="entry name" value="PAC"/>
</dbReference>
<evidence type="ECO:0000256" key="2">
    <source>
        <dbReference type="ARBA" id="ARBA00012438"/>
    </source>
</evidence>
<feature type="domain" description="PAC" evidence="10">
    <location>
        <begin position="222"/>
        <end position="274"/>
    </location>
</feature>
<feature type="domain" description="PAS" evidence="9">
    <location>
        <begin position="144"/>
        <end position="219"/>
    </location>
</feature>
<dbReference type="SUPFAM" id="SSF55874">
    <property type="entry name" value="ATPase domain of HSP90 chaperone/DNA topoisomerase II/histidine kinase"/>
    <property type="match status" value="1"/>
</dbReference>
<dbReference type="Pfam" id="PF13426">
    <property type="entry name" value="PAS_9"/>
    <property type="match status" value="1"/>
</dbReference>
<dbReference type="CDD" id="cd00130">
    <property type="entry name" value="PAS"/>
    <property type="match status" value="3"/>
</dbReference>
<reference evidence="11" key="1">
    <citation type="submission" date="2024-06" db="EMBL/GenBank/DDBJ databases">
        <title>Genome Sequence of an extremely halophilic archaeon isolated from Permian era halite, Salado Formation, Carlsbad, New Mexico: Halobacterium sp. strain NMX12-1.</title>
        <authorList>
            <person name="Sotoa L."/>
            <person name="DasSarma P."/>
            <person name="Anton B.P."/>
            <person name="Vincze T."/>
            <person name="Verma I."/>
            <person name="Eralp B."/>
            <person name="Powers D.W."/>
            <person name="Dozier B.L."/>
            <person name="Roberts R.J."/>
            <person name="DasSarma S."/>
        </authorList>
    </citation>
    <scope>NUCLEOTIDE SEQUENCE</scope>
    <source>
        <strain evidence="11">NMX12-1</strain>
    </source>
</reference>
<gene>
    <name evidence="11" type="ORF">ABSL23_10270</name>
</gene>